<name>A0A918XKF0_9GAMM</name>
<keyword evidence="6" id="KW-1185">Reference proteome</keyword>
<evidence type="ECO:0000313" key="5">
    <source>
        <dbReference type="EMBL" id="GHD35921.1"/>
    </source>
</evidence>
<protein>
    <submittedName>
        <fullName evidence="5">AMP-dependent acyl-CoA synthetase</fullName>
    </submittedName>
</protein>
<evidence type="ECO:0000256" key="1">
    <source>
        <dbReference type="ARBA" id="ARBA00006432"/>
    </source>
</evidence>
<dbReference type="PANTHER" id="PTHR43201">
    <property type="entry name" value="ACYL-COA SYNTHETASE"/>
    <property type="match status" value="1"/>
</dbReference>
<organism evidence="5 6">
    <name type="scientific">Parahalioglobus pacificus</name>
    <dbReference type="NCBI Taxonomy" id="930806"/>
    <lineage>
        <taxon>Bacteria</taxon>
        <taxon>Pseudomonadati</taxon>
        <taxon>Pseudomonadota</taxon>
        <taxon>Gammaproteobacteria</taxon>
        <taxon>Cellvibrionales</taxon>
        <taxon>Halieaceae</taxon>
        <taxon>Parahalioglobus</taxon>
    </lineage>
</organism>
<evidence type="ECO:0000259" key="3">
    <source>
        <dbReference type="Pfam" id="PF00501"/>
    </source>
</evidence>
<dbReference type="InterPro" id="IPR025110">
    <property type="entry name" value="AMP-bd_C"/>
</dbReference>
<evidence type="ECO:0000313" key="6">
    <source>
        <dbReference type="Proteomes" id="UP000644693"/>
    </source>
</evidence>
<feature type="domain" description="AMP-dependent synthetase/ligase" evidence="3">
    <location>
        <begin position="35"/>
        <end position="419"/>
    </location>
</feature>
<dbReference type="Gene3D" id="3.40.50.12780">
    <property type="entry name" value="N-terminal domain of ligase-like"/>
    <property type="match status" value="1"/>
</dbReference>
<comment type="caution">
    <text evidence="5">The sequence shown here is derived from an EMBL/GenBank/DDBJ whole genome shotgun (WGS) entry which is preliminary data.</text>
</comment>
<dbReference type="CDD" id="cd04433">
    <property type="entry name" value="AFD_class_I"/>
    <property type="match status" value="1"/>
</dbReference>
<accession>A0A918XKF0</accession>
<dbReference type="RefSeq" id="WP_229802725.1">
    <property type="nucleotide sequence ID" value="NZ_BMYM01000002.1"/>
</dbReference>
<dbReference type="InterPro" id="IPR020845">
    <property type="entry name" value="AMP-binding_CS"/>
</dbReference>
<gene>
    <name evidence="5" type="ORF">GCM10007053_23470</name>
</gene>
<dbReference type="GO" id="GO:0006631">
    <property type="term" value="P:fatty acid metabolic process"/>
    <property type="evidence" value="ECO:0007669"/>
    <property type="project" value="TreeGrafter"/>
</dbReference>
<dbReference type="Pfam" id="PF00501">
    <property type="entry name" value="AMP-binding"/>
    <property type="match status" value="1"/>
</dbReference>
<comment type="similarity">
    <text evidence="1">Belongs to the ATP-dependent AMP-binding enzyme family.</text>
</comment>
<dbReference type="GO" id="GO:0031956">
    <property type="term" value="F:medium-chain fatty acid-CoA ligase activity"/>
    <property type="evidence" value="ECO:0007669"/>
    <property type="project" value="TreeGrafter"/>
</dbReference>
<proteinExistence type="inferred from homology"/>
<sequence length="565" mass="60771">MTSTPNVYTSHPDRREQLTRLELWRELTLHGHLLRHARAHPEREAIVDPPNTDSLLGRSALRMSYAELDRASDHLALQLTVANLSAGQRLMVKLPNTCELVVAVMAASKLGVVISPLPMQYSTHEIGSLGAALKPDAMLVCESFKGQSIAIAARQALPGVPVFCAGKDMNCLALEPLSEDDRNCLAGLVTDDAHRTLTVCWTSGTTGTPKGVPRSHAMWDATARVTAEAAGYRDGERLLNPFPLVNMAAIGGFLFPAMELGCTLVLHHPLEPGLYLQQLQEERINFTIAPPALLNQLADAPALWQGNDFSALRAVGSGSAPLSPHMIAVMEKDYGKPVINFYGSNEGITLFATPDTVSDTELRATCFPRLGVDCITWESVGQALVRSKVIDPDTGEDITVCGEAGELCFAGATVFDGYLEHTHEAVFTDDGFFRTGDLVEICGTPAHYYRIVGRCKDIINRGGMKISPSEIDQLLAALPSVAEGAVCACDDPDLGERVCACIVPAAQDAPPTLDTLCSALREAGLATFKLPERLLILDALPRNPMGKIVRTALSDQLQGATETQT</sequence>
<keyword evidence="2" id="KW-0436">Ligase</keyword>
<dbReference type="Gene3D" id="3.30.300.30">
    <property type="match status" value="1"/>
</dbReference>
<evidence type="ECO:0000256" key="2">
    <source>
        <dbReference type="ARBA" id="ARBA00022598"/>
    </source>
</evidence>
<dbReference type="Pfam" id="PF13193">
    <property type="entry name" value="AMP-binding_C"/>
    <property type="match status" value="1"/>
</dbReference>
<dbReference type="InterPro" id="IPR000873">
    <property type="entry name" value="AMP-dep_synth/lig_dom"/>
</dbReference>
<dbReference type="AlphaFoldDB" id="A0A918XKF0"/>
<feature type="domain" description="AMP-binding enzyme C-terminal" evidence="4">
    <location>
        <begin position="470"/>
        <end position="547"/>
    </location>
</feature>
<dbReference type="Proteomes" id="UP000644693">
    <property type="component" value="Unassembled WGS sequence"/>
</dbReference>
<dbReference type="InterPro" id="IPR045851">
    <property type="entry name" value="AMP-bd_C_sf"/>
</dbReference>
<reference evidence="5" key="2">
    <citation type="submission" date="2020-09" db="EMBL/GenBank/DDBJ databases">
        <authorList>
            <person name="Sun Q."/>
            <person name="Kim S."/>
        </authorList>
    </citation>
    <scope>NUCLEOTIDE SEQUENCE</scope>
    <source>
        <strain evidence="5">KCTC 23430</strain>
    </source>
</reference>
<reference evidence="5" key="1">
    <citation type="journal article" date="2014" name="Int. J. Syst. Evol. Microbiol.">
        <title>Complete genome sequence of Corynebacterium casei LMG S-19264T (=DSM 44701T), isolated from a smear-ripened cheese.</title>
        <authorList>
            <consortium name="US DOE Joint Genome Institute (JGI-PGF)"/>
            <person name="Walter F."/>
            <person name="Albersmeier A."/>
            <person name="Kalinowski J."/>
            <person name="Ruckert C."/>
        </authorList>
    </citation>
    <scope>NUCLEOTIDE SEQUENCE</scope>
    <source>
        <strain evidence="5">KCTC 23430</strain>
    </source>
</reference>
<dbReference type="InterPro" id="IPR042099">
    <property type="entry name" value="ANL_N_sf"/>
</dbReference>
<dbReference type="EMBL" id="BMYM01000002">
    <property type="protein sequence ID" value="GHD35921.1"/>
    <property type="molecule type" value="Genomic_DNA"/>
</dbReference>
<evidence type="ECO:0000259" key="4">
    <source>
        <dbReference type="Pfam" id="PF13193"/>
    </source>
</evidence>
<dbReference type="SUPFAM" id="SSF56801">
    <property type="entry name" value="Acetyl-CoA synthetase-like"/>
    <property type="match status" value="1"/>
</dbReference>
<dbReference type="PANTHER" id="PTHR43201:SF5">
    <property type="entry name" value="MEDIUM-CHAIN ACYL-COA LIGASE ACSF2, MITOCHONDRIAL"/>
    <property type="match status" value="1"/>
</dbReference>
<dbReference type="PROSITE" id="PS00455">
    <property type="entry name" value="AMP_BINDING"/>
    <property type="match status" value="1"/>
</dbReference>